<keyword evidence="3" id="KW-1185">Reference proteome</keyword>
<dbReference type="KEGG" id="ptx:ABW99_03990"/>
<evidence type="ECO:0000259" key="1">
    <source>
        <dbReference type="PROSITE" id="PS50851"/>
    </source>
</evidence>
<dbReference type="PROSITE" id="PS50851">
    <property type="entry name" value="CHEW"/>
    <property type="match status" value="3"/>
</dbReference>
<dbReference type="SMART" id="SM00260">
    <property type="entry name" value="CheW"/>
    <property type="match status" value="3"/>
</dbReference>
<reference evidence="3" key="1">
    <citation type="submission" date="2015-06" db="EMBL/GenBank/DDBJ databases">
        <authorList>
            <person name="Lim Y.L."/>
            <person name="Ee R."/>
            <person name="Yong D."/>
            <person name="How K.Y."/>
            <person name="Yin W.F."/>
            <person name="Chan K.G."/>
        </authorList>
    </citation>
    <scope>NUCLEOTIDE SEQUENCE [LARGE SCALE GENOMIC DNA]</scope>
    <source>
        <strain evidence="3">DSM 25325</strain>
    </source>
</reference>
<dbReference type="Gene3D" id="2.30.30.40">
    <property type="entry name" value="SH3 Domains"/>
    <property type="match status" value="3"/>
</dbReference>
<dbReference type="AlphaFoldDB" id="A0A0G3EKP6"/>
<dbReference type="InterPro" id="IPR036061">
    <property type="entry name" value="CheW-like_dom_sf"/>
</dbReference>
<name>A0A0G3EKP6_9BURK</name>
<accession>A0A0G3EKP6</accession>
<dbReference type="PANTHER" id="PTHR22617:SF23">
    <property type="entry name" value="CHEMOTAXIS PROTEIN CHEW"/>
    <property type="match status" value="1"/>
</dbReference>
<evidence type="ECO:0000313" key="3">
    <source>
        <dbReference type="Proteomes" id="UP000036700"/>
    </source>
</evidence>
<dbReference type="STRING" id="445709.ABW99_03990"/>
<proteinExistence type="predicted"/>
<dbReference type="InterPro" id="IPR002545">
    <property type="entry name" value="CheW-lke_dom"/>
</dbReference>
<organism evidence="2 3">
    <name type="scientific">Pandoraea thiooxydans</name>
    <dbReference type="NCBI Taxonomy" id="445709"/>
    <lineage>
        <taxon>Bacteria</taxon>
        <taxon>Pseudomonadati</taxon>
        <taxon>Pseudomonadota</taxon>
        <taxon>Betaproteobacteria</taxon>
        <taxon>Burkholderiales</taxon>
        <taxon>Burkholderiaceae</taxon>
        <taxon>Pandoraea</taxon>
    </lineage>
</organism>
<sequence length="509" mass="54136">MENAAAPDLSSAVELYGSFHLGQTELALPVAALQEVVNYPAAVTRVPLAPPHLLGLFNLRGTLIPIVDLCQLLRLPGDRARPAGKIAIVELGEARVGLLFDGTGEILRVPAAQKVTFEPPANGIAVIAGALKLNGGERILQILSAAALLGLPDMPRLQHRADSMQRRAQRALRQQTVSFRAAGAHVALPMAAIQEIIRVPALLASPLADGLCIGMLNLRGATLPVVDLARFLGAGSGGDAEAEESSSEPGNQAATDERRIVIFQQQDVHVGLLVDEVRSIVGYHADDLLPMPAYCARQVSLFAGCFGHDGQDSIILLSPAALLAHPQLAAIAEGHRELYRAAGAAAAVTGPNARRHTGVRETYVMFRLGHLLGVRIRQLREVIDYGGEIVTTPGAPSFVRGVLHLRRELITVVDVRAMLGMAPYDDLAQTKILIVEHGGEKFGLVVDTVDNIVTLDDGERVPVPGVLLQQAGAALRGCMTEAIELPGRGMLMLIDLGRLCEHVWLEVAA</sequence>
<protein>
    <recommendedName>
        <fullName evidence="1">CheW-like domain-containing protein</fullName>
    </recommendedName>
</protein>
<dbReference type="Proteomes" id="UP000036700">
    <property type="component" value="Chromosome"/>
</dbReference>
<dbReference type="InterPro" id="IPR039315">
    <property type="entry name" value="CheW"/>
</dbReference>
<dbReference type="GO" id="GO:0007165">
    <property type="term" value="P:signal transduction"/>
    <property type="evidence" value="ECO:0007669"/>
    <property type="project" value="InterPro"/>
</dbReference>
<dbReference type="GO" id="GO:0006935">
    <property type="term" value="P:chemotaxis"/>
    <property type="evidence" value="ECO:0007669"/>
    <property type="project" value="InterPro"/>
</dbReference>
<dbReference type="Gene3D" id="2.40.50.180">
    <property type="entry name" value="CheA-289, Domain 4"/>
    <property type="match status" value="3"/>
</dbReference>
<dbReference type="RefSeq" id="WP_052892586.1">
    <property type="nucleotide sequence ID" value="NZ_CP011568.3"/>
</dbReference>
<dbReference type="GO" id="GO:0005829">
    <property type="term" value="C:cytosol"/>
    <property type="evidence" value="ECO:0007669"/>
    <property type="project" value="TreeGrafter"/>
</dbReference>
<gene>
    <name evidence="2" type="ORF">ABW99_03990</name>
</gene>
<feature type="domain" description="CheW-like" evidence="1">
    <location>
        <begin position="173"/>
        <end position="328"/>
    </location>
</feature>
<dbReference type="EMBL" id="CP011568">
    <property type="protein sequence ID" value="AKJ67515.2"/>
    <property type="molecule type" value="Genomic_DNA"/>
</dbReference>
<dbReference type="Pfam" id="PF01584">
    <property type="entry name" value="CheW"/>
    <property type="match status" value="3"/>
</dbReference>
<dbReference type="SUPFAM" id="SSF50341">
    <property type="entry name" value="CheW-like"/>
    <property type="match status" value="3"/>
</dbReference>
<feature type="domain" description="CheW-like" evidence="1">
    <location>
        <begin position="359"/>
        <end position="505"/>
    </location>
</feature>
<dbReference type="PANTHER" id="PTHR22617">
    <property type="entry name" value="CHEMOTAXIS SENSOR HISTIDINE KINASE-RELATED"/>
    <property type="match status" value="1"/>
</dbReference>
<evidence type="ECO:0000313" key="2">
    <source>
        <dbReference type="EMBL" id="AKJ67515.2"/>
    </source>
</evidence>
<feature type="domain" description="CheW-like" evidence="1">
    <location>
        <begin position="13"/>
        <end position="154"/>
    </location>
</feature>